<dbReference type="OMA" id="NECIETH"/>
<evidence type="ECO:0000256" key="8">
    <source>
        <dbReference type="ARBA" id="ARBA00022989"/>
    </source>
</evidence>
<feature type="binding site" description="axial binding residue" evidence="13">
    <location>
        <position position="440"/>
    </location>
    <ligand>
        <name>heme</name>
        <dbReference type="ChEBI" id="CHEBI:30413"/>
    </ligand>
    <ligandPart>
        <name>Fe</name>
        <dbReference type="ChEBI" id="CHEBI:18248"/>
    </ligandPart>
</feature>
<evidence type="ECO:0000256" key="7">
    <source>
        <dbReference type="ARBA" id="ARBA00022723"/>
    </source>
</evidence>
<dbReference type="PRINTS" id="PR00465">
    <property type="entry name" value="EP450IV"/>
</dbReference>
<evidence type="ECO:0000256" key="11">
    <source>
        <dbReference type="ARBA" id="ARBA00023033"/>
    </source>
</evidence>
<keyword evidence="10 13" id="KW-0408">Iron</keyword>
<evidence type="ECO:0000256" key="13">
    <source>
        <dbReference type="PIRSR" id="PIRSR602403-1"/>
    </source>
</evidence>
<dbReference type="GO" id="GO:0020037">
    <property type="term" value="F:heme binding"/>
    <property type="evidence" value="ECO:0007669"/>
    <property type="project" value="InterPro"/>
</dbReference>
<dbReference type="InterPro" id="IPR050121">
    <property type="entry name" value="Cytochrome_P450_monoxygenase"/>
</dbReference>
<dbReference type="STRING" id="945553.A0A0D2P515"/>
<evidence type="ECO:0000256" key="12">
    <source>
        <dbReference type="ARBA" id="ARBA00023136"/>
    </source>
</evidence>
<sequence length="497" mass="55725">MRRRSDDVPSLQGPKSSSWIYGNMIEFILGVPCGEAELGWFAKYGDVVKIHGCFGQERLIIADPGAIRHIFQDPEVFVKSRKFQLITLIGFGQGSLLSANGDSHRRIRSVMNTMFSAPRVRALKPTLERIAKDFSDELASMSGSIVDAHHLLHKTSLRAVTEAVIGYDAVADKKYTATYQDLLGSASHRSRRGVVADTIISWIPDSWIWILMEYPPPELRKLMDHRKMTYSISEKLITSRLESLKSGEPAENDLYSVLVRTNAKATYKMTDTELKEQFGGITTAGEDTTGNSMVWILYVLSQHPEWQARLREEIREADHAASDAGVDYDRLPFLNAIIKEVLRFHPAGSFTEREAACDTVIPLATPLVTSTGTRVSEIKMRKGTKMGISMFGYNRLRSIWGDDAEELNPFRWLDGREIASGGTIGPYANLLNFIGGPRTCLGWRFSILEIQVIVSELMRNFVLSFPEGVSIRPVSAITVVPMDDEGRTWLPLHVERL</sequence>
<keyword evidence="8" id="KW-1133">Transmembrane helix</keyword>
<keyword evidence="7 13" id="KW-0479">Metal-binding</keyword>
<dbReference type="GO" id="GO:0016020">
    <property type="term" value="C:membrane"/>
    <property type="evidence" value="ECO:0007669"/>
    <property type="project" value="UniProtKB-SubCell"/>
</dbReference>
<dbReference type="InterPro" id="IPR001128">
    <property type="entry name" value="Cyt_P450"/>
</dbReference>
<dbReference type="GO" id="GO:0016705">
    <property type="term" value="F:oxidoreductase activity, acting on paired donors, with incorporation or reduction of molecular oxygen"/>
    <property type="evidence" value="ECO:0007669"/>
    <property type="project" value="InterPro"/>
</dbReference>
<keyword evidence="11" id="KW-0503">Monooxygenase</keyword>
<dbReference type="OrthoDB" id="1470350at2759"/>
<evidence type="ECO:0000256" key="4">
    <source>
        <dbReference type="ARBA" id="ARBA00010617"/>
    </source>
</evidence>
<evidence type="ECO:0000256" key="5">
    <source>
        <dbReference type="ARBA" id="ARBA00022617"/>
    </source>
</evidence>
<dbReference type="Gene3D" id="1.10.630.10">
    <property type="entry name" value="Cytochrome P450"/>
    <property type="match status" value="1"/>
</dbReference>
<evidence type="ECO:0000256" key="2">
    <source>
        <dbReference type="ARBA" id="ARBA00004370"/>
    </source>
</evidence>
<dbReference type="SUPFAM" id="SSF48264">
    <property type="entry name" value="Cytochrome P450"/>
    <property type="match status" value="1"/>
</dbReference>
<comment type="subcellular location">
    <subcellularLocation>
        <location evidence="2">Membrane</location>
    </subcellularLocation>
</comment>
<dbReference type="EMBL" id="KN817541">
    <property type="protein sequence ID" value="KJA23711.1"/>
    <property type="molecule type" value="Genomic_DNA"/>
</dbReference>
<proteinExistence type="inferred from homology"/>
<evidence type="ECO:0000256" key="10">
    <source>
        <dbReference type="ARBA" id="ARBA00023004"/>
    </source>
</evidence>
<reference evidence="15" key="1">
    <citation type="submission" date="2014-04" db="EMBL/GenBank/DDBJ databases">
        <title>Evolutionary Origins and Diversification of the Mycorrhizal Mutualists.</title>
        <authorList>
            <consortium name="DOE Joint Genome Institute"/>
            <consortium name="Mycorrhizal Genomics Consortium"/>
            <person name="Kohler A."/>
            <person name="Kuo A."/>
            <person name="Nagy L.G."/>
            <person name="Floudas D."/>
            <person name="Copeland A."/>
            <person name="Barry K.W."/>
            <person name="Cichocki N."/>
            <person name="Veneault-Fourrey C."/>
            <person name="LaButti K."/>
            <person name="Lindquist E.A."/>
            <person name="Lipzen A."/>
            <person name="Lundell T."/>
            <person name="Morin E."/>
            <person name="Murat C."/>
            <person name="Riley R."/>
            <person name="Ohm R."/>
            <person name="Sun H."/>
            <person name="Tunlid A."/>
            <person name="Henrissat B."/>
            <person name="Grigoriev I.V."/>
            <person name="Hibbett D.S."/>
            <person name="Martin F."/>
        </authorList>
    </citation>
    <scope>NUCLEOTIDE SEQUENCE [LARGE SCALE GENOMIC DNA]</scope>
    <source>
        <strain evidence="15">FD-334 SS-4</strain>
    </source>
</reference>
<comment type="similarity">
    <text evidence="4">Belongs to the cytochrome P450 family.</text>
</comment>
<dbReference type="PRINTS" id="PR00385">
    <property type="entry name" value="P450"/>
</dbReference>
<evidence type="ECO:0000313" key="15">
    <source>
        <dbReference type="Proteomes" id="UP000054270"/>
    </source>
</evidence>
<keyword evidence="12" id="KW-0472">Membrane</keyword>
<keyword evidence="6" id="KW-0812">Transmembrane</keyword>
<dbReference type="PANTHER" id="PTHR24305:SF166">
    <property type="entry name" value="CYTOCHROME P450 12A4, MITOCHONDRIAL-RELATED"/>
    <property type="match status" value="1"/>
</dbReference>
<dbReference type="AlphaFoldDB" id="A0A0D2P515"/>
<evidence type="ECO:0000313" key="14">
    <source>
        <dbReference type="EMBL" id="KJA23711.1"/>
    </source>
</evidence>
<dbReference type="PANTHER" id="PTHR24305">
    <property type="entry name" value="CYTOCHROME P450"/>
    <property type="match status" value="1"/>
</dbReference>
<gene>
    <name evidence="14" type="ORF">HYPSUDRAFT_163027</name>
</gene>
<dbReference type="Proteomes" id="UP000054270">
    <property type="component" value="Unassembled WGS sequence"/>
</dbReference>
<dbReference type="InterPro" id="IPR036396">
    <property type="entry name" value="Cyt_P450_sf"/>
</dbReference>
<comment type="pathway">
    <text evidence="3">Secondary metabolite biosynthesis; terpenoid biosynthesis.</text>
</comment>
<dbReference type="GO" id="GO:0005506">
    <property type="term" value="F:iron ion binding"/>
    <property type="evidence" value="ECO:0007669"/>
    <property type="project" value="InterPro"/>
</dbReference>
<name>A0A0D2P515_HYPSF</name>
<dbReference type="Pfam" id="PF00067">
    <property type="entry name" value="p450"/>
    <property type="match status" value="1"/>
</dbReference>
<keyword evidence="15" id="KW-1185">Reference proteome</keyword>
<evidence type="ECO:0000256" key="6">
    <source>
        <dbReference type="ARBA" id="ARBA00022692"/>
    </source>
</evidence>
<evidence type="ECO:0008006" key="16">
    <source>
        <dbReference type="Google" id="ProtNLM"/>
    </source>
</evidence>
<comment type="cofactor">
    <cofactor evidence="1 13">
        <name>heme</name>
        <dbReference type="ChEBI" id="CHEBI:30413"/>
    </cofactor>
</comment>
<evidence type="ECO:0000256" key="1">
    <source>
        <dbReference type="ARBA" id="ARBA00001971"/>
    </source>
</evidence>
<accession>A0A0D2P515</accession>
<dbReference type="GO" id="GO:0004497">
    <property type="term" value="F:monooxygenase activity"/>
    <property type="evidence" value="ECO:0007669"/>
    <property type="project" value="UniProtKB-KW"/>
</dbReference>
<organism evidence="14 15">
    <name type="scientific">Hypholoma sublateritium (strain FD-334 SS-4)</name>
    <dbReference type="NCBI Taxonomy" id="945553"/>
    <lineage>
        <taxon>Eukaryota</taxon>
        <taxon>Fungi</taxon>
        <taxon>Dikarya</taxon>
        <taxon>Basidiomycota</taxon>
        <taxon>Agaricomycotina</taxon>
        <taxon>Agaricomycetes</taxon>
        <taxon>Agaricomycetidae</taxon>
        <taxon>Agaricales</taxon>
        <taxon>Agaricineae</taxon>
        <taxon>Strophariaceae</taxon>
        <taxon>Hypholoma</taxon>
    </lineage>
</organism>
<keyword evidence="5 13" id="KW-0349">Heme</keyword>
<protein>
    <recommendedName>
        <fullName evidence="16">Cytochrome P450</fullName>
    </recommendedName>
</protein>
<dbReference type="InterPro" id="IPR002403">
    <property type="entry name" value="Cyt_P450_E_grp-IV"/>
</dbReference>
<evidence type="ECO:0000256" key="3">
    <source>
        <dbReference type="ARBA" id="ARBA00004721"/>
    </source>
</evidence>
<evidence type="ECO:0000256" key="9">
    <source>
        <dbReference type="ARBA" id="ARBA00023002"/>
    </source>
</evidence>
<keyword evidence="9" id="KW-0560">Oxidoreductase</keyword>